<dbReference type="CDD" id="cd00303">
    <property type="entry name" value="retropepsin_like"/>
    <property type="match status" value="1"/>
</dbReference>
<gene>
    <name evidence="3" type="ORF">LTRI10_LOCUS37428</name>
</gene>
<dbReference type="PANTHER" id="PTHR33067">
    <property type="entry name" value="RNA-DIRECTED DNA POLYMERASE-RELATED"/>
    <property type="match status" value="1"/>
</dbReference>
<evidence type="ECO:0000313" key="4">
    <source>
        <dbReference type="Proteomes" id="UP001497516"/>
    </source>
</evidence>
<sequence>MTRSQSGGLLPLNPEIERTCRQLRRQQRARLATEERIDGHVSSDSEEEYEMENYNQHQGNPQQAPPVNQVLGNNPIPQDHGVHHHHPPLGPTLEYYYTPRIADIRPVILYPPIPANNFEIKPCWIQLITSSIQFHGLKDEEARVHLSRFLQLTNGFKLNGVPDDAIRLHLFPHSLAGNAKRWLETQPPLSITSWDDLADKFVHSYYPASKTTEIQREITHFRQEPDESLRDAWERYMGYFWQCPHHGFSDAFTVGNFYSALSPDSQRVIESLCPGGDILTKTPPELNQMISTLAARDHSWGQGSRGRHSWDRGVHAMETRSGLEQQVAELVQTLKQPNSLIPGRGLATPPVAQCQWCESSNHLVEDCQAMRESTTPQEQLDFIANARRLDPYSHTYNEGWRQHPNFSWGSSTTKPPGFPAPAGGFQQRQPFQARQGPVPQQQPYQPRQGQPFQQSQRQFAEPAAAPVPDTQMTQLENILASFMTSNQAAITSLEAGQRNQGAILQDLQNQVGILARQNTTRAPGTLPATTVPNPRDPNQLQQLDAITTRSGKTTLAAPAQPSRDEPLHASTLPADTAEVGEDTTTPAPKPQPVVKEHVPQLPFPTRLHKDKLETEFAKFMAMLKQVNISMPFVEALSKMPKYAKFMKDLLTNKKKLGDLSTVMLSEECSAILQNKLPEKRKDPGSFTIPLVIGSMHVGKSLADLGASINVMPYNLFKKLGLGEPRTTRMSIQLADRSIVHPRGIIEDLLVNVGAFTYPVDFVILDINEDVDVPLILGRPFLTTAKALIDMHSGKLILRAGDEHATFSVSENGKHSHLHDDIDYCDMLADFETALAITSAGTDDVLERCILLGEQASQEPQLVEQLAELESGPFLEGDRLFKPISSSTRIATSLEEPPELELKPLPPHLEYAFLREGNKLPVIISSTLTPEQKTRLVTLLKQYERALAWKITDIRGISPSFCSHRILMEDEMRPVRQPQRRLTPNLEAVVRAEIVKLWYPRRVG</sequence>
<dbReference type="InterPro" id="IPR005162">
    <property type="entry name" value="Retrotrans_gag_dom"/>
</dbReference>
<dbReference type="InterPro" id="IPR021109">
    <property type="entry name" value="Peptidase_aspartic_dom_sf"/>
</dbReference>
<evidence type="ECO:0000313" key="3">
    <source>
        <dbReference type="EMBL" id="CAL1397103.1"/>
    </source>
</evidence>
<feature type="compositionally biased region" description="Polar residues" evidence="1">
    <location>
        <begin position="53"/>
        <end position="72"/>
    </location>
</feature>
<feature type="region of interest" description="Disordered" evidence="1">
    <location>
        <begin position="552"/>
        <end position="571"/>
    </location>
</feature>
<dbReference type="Gene3D" id="2.40.70.10">
    <property type="entry name" value="Acid Proteases"/>
    <property type="match status" value="1"/>
</dbReference>
<feature type="domain" description="Retrotransposon gag" evidence="2">
    <location>
        <begin position="170"/>
        <end position="262"/>
    </location>
</feature>
<feature type="compositionally biased region" description="Low complexity" evidence="1">
    <location>
        <begin position="434"/>
        <end position="458"/>
    </location>
</feature>
<dbReference type="Proteomes" id="UP001497516">
    <property type="component" value="Chromosome 6"/>
</dbReference>
<keyword evidence="4" id="KW-1185">Reference proteome</keyword>
<reference evidence="3 4" key="1">
    <citation type="submission" date="2024-04" db="EMBL/GenBank/DDBJ databases">
        <authorList>
            <person name="Fracassetti M."/>
        </authorList>
    </citation>
    <scope>NUCLEOTIDE SEQUENCE [LARGE SCALE GENOMIC DNA]</scope>
</reference>
<name>A0AAV2FHD0_9ROSI</name>
<feature type="region of interest" description="Disordered" evidence="1">
    <location>
        <begin position="31"/>
        <end position="87"/>
    </location>
</feature>
<evidence type="ECO:0000256" key="1">
    <source>
        <dbReference type="SAM" id="MobiDB-lite"/>
    </source>
</evidence>
<feature type="compositionally biased region" description="Basic and acidic residues" evidence="1">
    <location>
        <begin position="31"/>
        <end position="43"/>
    </location>
</feature>
<dbReference type="Pfam" id="PF03732">
    <property type="entry name" value="Retrotrans_gag"/>
    <property type="match status" value="1"/>
</dbReference>
<feature type="region of interest" description="Disordered" evidence="1">
    <location>
        <begin position="405"/>
        <end position="465"/>
    </location>
</feature>
<evidence type="ECO:0000259" key="2">
    <source>
        <dbReference type="Pfam" id="PF03732"/>
    </source>
</evidence>
<dbReference type="AlphaFoldDB" id="A0AAV2FHD0"/>
<dbReference type="EMBL" id="OZ034819">
    <property type="protein sequence ID" value="CAL1397103.1"/>
    <property type="molecule type" value="Genomic_DNA"/>
</dbReference>
<feature type="region of interest" description="Disordered" evidence="1">
    <location>
        <begin position="520"/>
        <end position="539"/>
    </location>
</feature>
<feature type="compositionally biased region" description="Polar residues" evidence="1">
    <location>
        <begin position="405"/>
        <end position="414"/>
    </location>
</feature>
<proteinExistence type="predicted"/>
<accession>A0AAV2FHD0</accession>
<dbReference type="PANTHER" id="PTHR33067:SF35">
    <property type="entry name" value="ASPARTIC PEPTIDASE DDI1-TYPE DOMAIN-CONTAINING PROTEIN"/>
    <property type="match status" value="1"/>
</dbReference>
<protein>
    <recommendedName>
        <fullName evidence="2">Retrotransposon gag domain-containing protein</fullName>
    </recommendedName>
</protein>
<organism evidence="3 4">
    <name type="scientific">Linum trigynum</name>
    <dbReference type="NCBI Taxonomy" id="586398"/>
    <lineage>
        <taxon>Eukaryota</taxon>
        <taxon>Viridiplantae</taxon>
        <taxon>Streptophyta</taxon>
        <taxon>Embryophyta</taxon>
        <taxon>Tracheophyta</taxon>
        <taxon>Spermatophyta</taxon>
        <taxon>Magnoliopsida</taxon>
        <taxon>eudicotyledons</taxon>
        <taxon>Gunneridae</taxon>
        <taxon>Pentapetalae</taxon>
        <taxon>rosids</taxon>
        <taxon>fabids</taxon>
        <taxon>Malpighiales</taxon>
        <taxon>Linaceae</taxon>
        <taxon>Linum</taxon>
    </lineage>
</organism>